<name>A0ABP9TR70_9MICC</name>
<dbReference type="SUPFAM" id="SSF52058">
    <property type="entry name" value="L domain-like"/>
    <property type="match status" value="1"/>
</dbReference>
<keyword evidence="2" id="KW-1185">Reference proteome</keyword>
<dbReference type="Proteomes" id="UP001501257">
    <property type="component" value="Unassembled WGS sequence"/>
</dbReference>
<gene>
    <name evidence="1" type="ORF">GCM10025778_32440</name>
</gene>
<evidence type="ECO:0000313" key="1">
    <source>
        <dbReference type="EMBL" id="GAA5228705.1"/>
    </source>
</evidence>
<comment type="caution">
    <text evidence="1">The sequence shown here is derived from an EMBL/GenBank/DDBJ whole genome shotgun (WGS) entry which is preliminary data.</text>
</comment>
<sequence length="285" mass="31812">MELGPNNLLELRRASDAQNPWFLDLVQPEVGGGRFDLGQLSEIDASPGAVALRVSGLDQSTFERLVSSYGTQFKAIEFWKCPKLEDLTPLEDLSGLRMVSFYWNQRSARLWNLARNPQLTAMRLEDFTRLHRLDDLCAGQALKELVLGDAVRRKSTFETLEPLVTLTGLVSLSLHPKRIDDGRVQPLGSLKNVERLSIPTNLFTTEQIAWLRAQLPESVESNALAALLPLATPLELDGKARDVLLIGKHKPFLNSKLDAARIHNHVLRFEEMVTTFRGAPGLDPA</sequence>
<proteinExistence type="predicted"/>
<accession>A0ABP9TR70</accession>
<dbReference type="InterPro" id="IPR032675">
    <property type="entry name" value="LRR_dom_sf"/>
</dbReference>
<reference evidence="2" key="1">
    <citation type="journal article" date="2019" name="Int. J. Syst. Evol. Microbiol.">
        <title>The Global Catalogue of Microorganisms (GCM) 10K type strain sequencing project: providing services to taxonomists for standard genome sequencing and annotation.</title>
        <authorList>
            <consortium name="The Broad Institute Genomics Platform"/>
            <consortium name="The Broad Institute Genome Sequencing Center for Infectious Disease"/>
            <person name="Wu L."/>
            <person name="Ma J."/>
        </authorList>
    </citation>
    <scope>NUCLEOTIDE SEQUENCE [LARGE SCALE GENOMIC DNA]</scope>
    <source>
        <strain evidence="2">JCM 18952</strain>
    </source>
</reference>
<protein>
    <submittedName>
        <fullName evidence="1">Internalin</fullName>
    </submittedName>
</protein>
<dbReference type="EMBL" id="BAABLK010000087">
    <property type="protein sequence ID" value="GAA5228705.1"/>
    <property type="molecule type" value="Genomic_DNA"/>
</dbReference>
<dbReference type="Gene3D" id="3.80.10.10">
    <property type="entry name" value="Ribonuclease Inhibitor"/>
    <property type="match status" value="1"/>
</dbReference>
<evidence type="ECO:0000313" key="2">
    <source>
        <dbReference type="Proteomes" id="UP001501257"/>
    </source>
</evidence>
<organism evidence="1 2">
    <name type="scientific">Paeniglutamicibacter antarcticus</name>
    <dbReference type="NCBI Taxonomy" id="494023"/>
    <lineage>
        <taxon>Bacteria</taxon>
        <taxon>Bacillati</taxon>
        <taxon>Actinomycetota</taxon>
        <taxon>Actinomycetes</taxon>
        <taxon>Micrococcales</taxon>
        <taxon>Micrococcaceae</taxon>
        <taxon>Paeniglutamicibacter</taxon>
    </lineage>
</organism>